<dbReference type="SMART" id="SM00355">
    <property type="entry name" value="ZnF_C2H2"/>
    <property type="match status" value="4"/>
</dbReference>
<feature type="region of interest" description="Disordered" evidence="8">
    <location>
        <begin position="123"/>
        <end position="220"/>
    </location>
</feature>
<dbReference type="FunFam" id="3.30.160.60:FF:002326">
    <property type="entry name" value="B-cell CLL/lymphoma 6 member B protein"/>
    <property type="match status" value="1"/>
</dbReference>
<comment type="caution">
    <text evidence="10">The sequence shown here is derived from an EMBL/GenBank/DDBJ whole genome shotgun (WGS) entry which is preliminary data.</text>
</comment>
<name>A0A812BRZ0_ACAPH</name>
<feature type="domain" description="C2H2-type" evidence="9">
    <location>
        <begin position="253"/>
        <end position="281"/>
    </location>
</feature>
<evidence type="ECO:0000313" key="10">
    <source>
        <dbReference type="EMBL" id="CAE1239213.1"/>
    </source>
</evidence>
<feature type="compositionally biased region" description="Acidic residues" evidence="8">
    <location>
        <begin position="200"/>
        <end position="212"/>
    </location>
</feature>
<dbReference type="AlphaFoldDB" id="A0A812BRZ0"/>
<dbReference type="PROSITE" id="PS00028">
    <property type="entry name" value="ZINC_FINGER_C2H2_1"/>
    <property type="match status" value="4"/>
</dbReference>
<feature type="compositionally biased region" description="Basic and acidic residues" evidence="8">
    <location>
        <begin position="1"/>
        <end position="22"/>
    </location>
</feature>
<accession>A0A812BRZ0</accession>
<gene>
    <name evidence="10" type="ORF">SPHA_21719</name>
</gene>
<dbReference type="PANTHER" id="PTHR24394:SF44">
    <property type="entry name" value="ZINC FINGER PROTEIN 271-LIKE"/>
    <property type="match status" value="1"/>
</dbReference>
<evidence type="ECO:0000256" key="1">
    <source>
        <dbReference type="ARBA" id="ARBA00004123"/>
    </source>
</evidence>
<sequence>MATPKRKENSPKKSKKIYEAKDSSIPSRPRRVFEENMTRLQEVTNGSSNEQASYMSLDVLAQVATDKLRDDLKLQPKVTPKKTHLNSHIEQLAREANDPERQYRFIFTAEPLHVRNRKLSIKEAEKARKKKSISTNNSSVNGSNASRDSESDDEYEPTEAAKPVTSCEQNGNIAAAHCGQKPYPPMPKSELAKKGKMNVPEEEEPYSDEAEELATSKKKKKDTEKYANEWERKIALRCIRELKNRKKDDKIPLVCQICCDKTFTASATLMYHYRSHAGIKPFICVLCLTTFTRQHSLNYHMLIHNNQSRFTCADCGRKFRHPSHFKEHLRRHTGETPFTCADCSQKFKTRNTYKRHLKTRHGSCTIFVHSVCFNDMNKSNAAPCTTCNSLGNSLFS</sequence>
<feature type="domain" description="C2H2-type" evidence="9">
    <location>
        <begin position="310"/>
        <end position="337"/>
    </location>
</feature>
<evidence type="ECO:0000256" key="5">
    <source>
        <dbReference type="ARBA" id="ARBA00022833"/>
    </source>
</evidence>
<dbReference type="GO" id="GO:0005634">
    <property type="term" value="C:nucleus"/>
    <property type="evidence" value="ECO:0007669"/>
    <property type="project" value="UniProtKB-SubCell"/>
</dbReference>
<keyword evidence="6" id="KW-0539">Nucleus</keyword>
<dbReference type="Proteomes" id="UP000597762">
    <property type="component" value="Unassembled WGS sequence"/>
</dbReference>
<comment type="subcellular location">
    <subcellularLocation>
        <location evidence="1">Nucleus</location>
    </subcellularLocation>
</comment>
<dbReference type="EMBL" id="CAHIKZ030000801">
    <property type="protein sequence ID" value="CAE1239213.1"/>
    <property type="molecule type" value="Genomic_DNA"/>
</dbReference>
<dbReference type="PROSITE" id="PS50157">
    <property type="entry name" value="ZINC_FINGER_C2H2_2"/>
    <property type="match status" value="4"/>
</dbReference>
<keyword evidence="11" id="KW-1185">Reference proteome</keyword>
<evidence type="ECO:0000256" key="4">
    <source>
        <dbReference type="ARBA" id="ARBA00022771"/>
    </source>
</evidence>
<feature type="domain" description="C2H2-type" evidence="9">
    <location>
        <begin position="282"/>
        <end position="309"/>
    </location>
</feature>
<evidence type="ECO:0000256" key="6">
    <source>
        <dbReference type="ARBA" id="ARBA00023242"/>
    </source>
</evidence>
<dbReference type="Gene3D" id="3.30.160.60">
    <property type="entry name" value="Classic Zinc Finger"/>
    <property type="match status" value="4"/>
</dbReference>
<reference evidence="10" key="1">
    <citation type="submission" date="2021-01" db="EMBL/GenBank/DDBJ databases">
        <authorList>
            <person name="Li R."/>
            <person name="Bekaert M."/>
        </authorList>
    </citation>
    <scope>NUCLEOTIDE SEQUENCE</scope>
    <source>
        <strain evidence="10">Farmed</strain>
    </source>
</reference>
<evidence type="ECO:0000256" key="2">
    <source>
        <dbReference type="ARBA" id="ARBA00022723"/>
    </source>
</evidence>
<feature type="region of interest" description="Disordered" evidence="8">
    <location>
        <begin position="1"/>
        <end position="26"/>
    </location>
</feature>
<dbReference type="SUPFAM" id="SSF57667">
    <property type="entry name" value="beta-beta-alpha zinc fingers"/>
    <property type="match status" value="2"/>
</dbReference>
<dbReference type="GO" id="GO:0008270">
    <property type="term" value="F:zinc ion binding"/>
    <property type="evidence" value="ECO:0007669"/>
    <property type="project" value="UniProtKB-KW"/>
</dbReference>
<dbReference type="PANTHER" id="PTHR24394">
    <property type="entry name" value="ZINC FINGER PROTEIN"/>
    <property type="match status" value="1"/>
</dbReference>
<organism evidence="10 11">
    <name type="scientific">Acanthosepion pharaonis</name>
    <name type="common">Pharaoh cuttlefish</name>
    <name type="synonym">Sepia pharaonis</name>
    <dbReference type="NCBI Taxonomy" id="158019"/>
    <lineage>
        <taxon>Eukaryota</taxon>
        <taxon>Metazoa</taxon>
        <taxon>Spiralia</taxon>
        <taxon>Lophotrochozoa</taxon>
        <taxon>Mollusca</taxon>
        <taxon>Cephalopoda</taxon>
        <taxon>Coleoidea</taxon>
        <taxon>Decapodiformes</taxon>
        <taxon>Sepiida</taxon>
        <taxon>Sepiina</taxon>
        <taxon>Sepiidae</taxon>
        <taxon>Acanthosepion</taxon>
    </lineage>
</organism>
<evidence type="ECO:0000256" key="7">
    <source>
        <dbReference type="PROSITE-ProRule" id="PRU00042"/>
    </source>
</evidence>
<dbReference type="InterPro" id="IPR036236">
    <property type="entry name" value="Znf_C2H2_sf"/>
</dbReference>
<keyword evidence="3" id="KW-0677">Repeat</keyword>
<proteinExistence type="predicted"/>
<evidence type="ECO:0000256" key="3">
    <source>
        <dbReference type="ARBA" id="ARBA00022737"/>
    </source>
</evidence>
<keyword evidence="5" id="KW-0862">Zinc</keyword>
<dbReference type="InterPro" id="IPR013087">
    <property type="entry name" value="Znf_C2H2_type"/>
</dbReference>
<dbReference type="GO" id="GO:0000981">
    <property type="term" value="F:DNA-binding transcription factor activity, RNA polymerase II-specific"/>
    <property type="evidence" value="ECO:0007669"/>
    <property type="project" value="TreeGrafter"/>
</dbReference>
<protein>
    <recommendedName>
        <fullName evidence="9">C2H2-type domain-containing protein</fullName>
    </recommendedName>
</protein>
<evidence type="ECO:0000256" key="8">
    <source>
        <dbReference type="SAM" id="MobiDB-lite"/>
    </source>
</evidence>
<evidence type="ECO:0000259" key="9">
    <source>
        <dbReference type="PROSITE" id="PS50157"/>
    </source>
</evidence>
<keyword evidence="2" id="KW-0479">Metal-binding</keyword>
<evidence type="ECO:0000313" key="11">
    <source>
        <dbReference type="Proteomes" id="UP000597762"/>
    </source>
</evidence>
<dbReference type="OrthoDB" id="3533395at2759"/>
<dbReference type="Pfam" id="PF00096">
    <property type="entry name" value="zf-C2H2"/>
    <property type="match status" value="2"/>
</dbReference>
<keyword evidence="4 7" id="KW-0863">Zinc-finger</keyword>
<feature type="compositionally biased region" description="Polar residues" evidence="8">
    <location>
        <begin position="133"/>
        <end position="146"/>
    </location>
</feature>
<feature type="domain" description="C2H2-type" evidence="9">
    <location>
        <begin position="338"/>
        <end position="361"/>
    </location>
</feature>